<feature type="transmembrane region" description="Helical" evidence="7">
    <location>
        <begin position="249"/>
        <end position="270"/>
    </location>
</feature>
<dbReference type="GO" id="GO:0055085">
    <property type="term" value="P:transmembrane transport"/>
    <property type="evidence" value="ECO:0007669"/>
    <property type="project" value="InterPro"/>
</dbReference>
<feature type="transmembrane region" description="Helical" evidence="7">
    <location>
        <begin position="199"/>
        <end position="216"/>
    </location>
</feature>
<keyword evidence="4 7" id="KW-1133">Transmembrane helix</keyword>
<evidence type="ECO:0000256" key="3">
    <source>
        <dbReference type="ARBA" id="ARBA00022692"/>
    </source>
</evidence>
<evidence type="ECO:0000256" key="7">
    <source>
        <dbReference type="SAM" id="Phobius"/>
    </source>
</evidence>
<feature type="transmembrane region" description="Helical" evidence="7">
    <location>
        <begin position="93"/>
        <end position="110"/>
    </location>
</feature>
<organism evidence="8 9">
    <name type="scientific">candidate division TA06 bacterium DG_26</name>
    <dbReference type="NCBI Taxonomy" id="1703771"/>
    <lineage>
        <taxon>Bacteria</taxon>
        <taxon>Bacteria division TA06</taxon>
    </lineage>
</organism>
<comment type="subcellular location">
    <subcellularLocation>
        <location evidence="6">Cell membrane</location>
        <topology evidence="6">Multi-pass membrane protein</topology>
    </subcellularLocation>
    <subcellularLocation>
        <location evidence="1">Membrane</location>
        <topology evidence="1">Multi-pass membrane protein</topology>
    </subcellularLocation>
</comment>
<feature type="transmembrane region" description="Helical" evidence="7">
    <location>
        <begin position="34"/>
        <end position="57"/>
    </location>
</feature>
<dbReference type="SUPFAM" id="SSF81345">
    <property type="entry name" value="ABC transporter involved in vitamin B12 uptake, BtuC"/>
    <property type="match status" value="1"/>
</dbReference>
<sequence>MVETVTFLAPPFVAALLIVGMHSYLGIHVLKRGIIFVDLALAQMAALGTIAGIIIGLTPGSTGSYFSSLGLVFIGAILFSITRPKDKRIPQEAIIGIIYGLSIAVAMAIADKLSGGGQHIKEILTGNILWVNWTTIARLAIVYLIAAFFHIVCRDKFITISQDYEKAIERGISIRLWDFLFFVSFGVVITLSVPVAGVLLAFSFLMIPAAISALFSDRWNTRIIIGWFVGILACLLGFWYSYSQNAPCGPAAVCILALFLALSGLLRPLIRRRG</sequence>
<proteinExistence type="inferred from homology"/>
<feature type="transmembrane region" description="Helical" evidence="7">
    <location>
        <begin position="130"/>
        <end position="153"/>
    </location>
</feature>
<feature type="transmembrane region" description="Helical" evidence="7">
    <location>
        <begin position="223"/>
        <end position="243"/>
    </location>
</feature>
<feature type="transmembrane region" description="Helical" evidence="7">
    <location>
        <begin position="6"/>
        <end position="27"/>
    </location>
</feature>
<evidence type="ECO:0008006" key="10">
    <source>
        <dbReference type="Google" id="ProtNLM"/>
    </source>
</evidence>
<evidence type="ECO:0000256" key="2">
    <source>
        <dbReference type="ARBA" id="ARBA00008034"/>
    </source>
</evidence>
<evidence type="ECO:0000256" key="5">
    <source>
        <dbReference type="ARBA" id="ARBA00023136"/>
    </source>
</evidence>
<comment type="similarity">
    <text evidence="2 6">Belongs to the ABC-3 integral membrane protein family.</text>
</comment>
<name>A0A0S7WFJ1_UNCT6</name>
<dbReference type="PANTHER" id="PTHR30477:SF19">
    <property type="entry name" value="METAL ABC TRANSPORTER PERMEASE"/>
    <property type="match status" value="1"/>
</dbReference>
<gene>
    <name evidence="8" type="ORF">AMJ40_06695</name>
</gene>
<evidence type="ECO:0000313" key="8">
    <source>
        <dbReference type="EMBL" id="KPJ48894.1"/>
    </source>
</evidence>
<dbReference type="Gene3D" id="1.10.3470.10">
    <property type="entry name" value="ABC transporter involved in vitamin B12 uptake, BtuC"/>
    <property type="match status" value="1"/>
</dbReference>
<accession>A0A0S7WFJ1</accession>
<dbReference type="InterPro" id="IPR037294">
    <property type="entry name" value="ABC_BtuC-like"/>
</dbReference>
<evidence type="ECO:0000313" key="9">
    <source>
        <dbReference type="Proteomes" id="UP000051124"/>
    </source>
</evidence>
<evidence type="ECO:0000256" key="6">
    <source>
        <dbReference type="RuleBase" id="RU003943"/>
    </source>
</evidence>
<feature type="transmembrane region" description="Helical" evidence="7">
    <location>
        <begin position="63"/>
        <end position="81"/>
    </location>
</feature>
<keyword evidence="5 7" id="KW-0472">Membrane</keyword>
<comment type="caution">
    <text evidence="8">The sequence shown here is derived from an EMBL/GenBank/DDBJ whole genome shotgun (WGS) entry which is preliminary data.</text>
</comment>
<keyword evidence="3 6" id="KW-0812">Transmembrane</keyword>
<dbReference type="GO" id="GO:0010043">
    <property type="term" value="P:response to zinc ion"/>
    <property type="evidence" value="ECO:0007669"/>
    <property type="project" value="TreeGrafter"/>
</dbReference>
<feature type="transmembrane region" description="Helical" evidence="7">
    <location>
        <begin position="174"/>
        <end position="193"/>
    </location>
</feature>
<dbReference type="InterPro" id="IPR001626">
    <property type="entry name" value="ABC_TroCD"/>
</dbReference>
<evidence type="ECO:0000256" key="1">
    <source>
        <dbReference type="ARBA" id="ARBA00004141"/>
    </source>
</evidence>
<dbReference type="GO" id="GO:0043190">
    <property type="term" value="C:ATP-binding cassette (ABC) transporter complex"/>
    <property type="evidence" value="ECO:0007669"/>
    <property type="project" value="InterPro"/>
</dbReference>
<dbReference type="AlphaFoldDB" id="A0A0S7WFJ1"/>
<keyword evidence="6" id="KW-0813">Transport</keyword>
<protein>
    <recommendedName>
        <fullName evidence="10">ABC transporter</fullName>
    </recommendedName>
</protein>
<evidence type="ECO:0000256" key="4">
    <source>
        <dbReference type="ARBA" id="ARBA00022989"/>
    </source>
</evidence>
<reference evidence="8 9" key="1">
    <citation type="journal article" date="2015" name="Microbiome">
        <title>Genomic resolution of linkages in carbon, nitrogen, and sulfur cycling among widespread estuary sediment bacteria.</title>
        <authorList>
            <person name="Baker B.J."/>
            <person name="Lazar C.S."/>
            <person name="Teske A.P."/>
            <person name="Dick G.J."/>
        </authorList>
    </citation>
    <scope>NUCLEOTIDE SEQUENCE [LARGE SCALE GENOMIC DNA]</scope>
    <source>
        <strain evidence="8">DG_26</strain>
    </source>
</reference>
<dbReference type="EMBL" id="LIZT01000088">
    <property type="protein sequence ID" value="KPJ48894.1"/>
    <property type="molecule type" value="Genomic_DNA"/>
</dbReference>
<dbReference type="PANTHER" id="PTHR30477">
    <property type="entry name" value="ABC-TRANSPORTER METAL-BINDING PROTEIN"/>
    <property type="match status" value="1"/>
</dbReference>
<dbReference type="Proteomes" id="UP000051124">
    <property type="component" value="Unassembled WGS sequence"/>
</dbReference>
<dbReference type="Pfam" id="PF00950">
    <property type="entry name" value="ABC-3"/>
    <property type="match status" value="1"/>
</dbReference>